<evidence type="ECO:0000313" key="3">
    <source>
        <dbReference type="EMBL" id="GJN13701.1"/>
    </source>
</evidence>
<feature type="domain" description="PIR2-like helical" evidence="2">
    <location>
        <begin position="54"/>
        <end position="105"/>
    </location>
</feature>
<evidence type="ECO:0000259" key="2">
    <source>
        <dbReference type="Pfam" id="PF20235"/>
    </source>
</evidence>
<dbReference type="PANTHER" id="PTHR33120">
    <property type="entry name" value="EXPRESSED PROTEIN-RELATED"/>
    <property type="match status" value="1"/>
</dbReference>
<dbReference type="Pfam" id="PF20235">
    <property type="entry name" value="PIR2-like_helical"/>
    <property type="match status" value="2"/>
</dbReference>
<feature type="domain" description="DUF3615" evidence="1">
    <location>
        <begin position="488"/>
        <end position="603"/>
    </location>
</feature>
<dbReference type="InterPro" id="IPR046527">
    <property type="entry name" value="PIR2-like_helical"/>
</dbReference>
<name>A0AAV5DU58_ELECO</name>
<reference evidence="3" key="2">
    <citation type="submission" date="2021-12" db="EMBL/GenBank/DDBJ databases">
        <title>Resequencing data analysis of finger millet.</title>
        <authorList>
            <person name="Hatakeyama M."/>
            <person name="Aluri S."/>
            <person name="Balachadran M.T."/>
            <person name="Sivarajan S.R."/>
            <person name="Poveda L."/>
            <person name="Shimizu-Inatsugi R."/>
            <person name="Schlapbach R."/>
            <person name="Sreeman S.M."/>
            <person name="Shimizu K.K."/>
        </authorList>
    </citation>
    <scope>NUCLEOTIDE SEQUENCE</scope>
</reference>
<dbReference type="Pfam" id="PF12274">
    <property type="entry name" value="DUF3615"/>
    <property type="match status" value="1"/>
</dbReference>
<accession>A0AAV5DU58</accession>
<dbReference type="InterPro" id="IPR022059">
    <property type="entry name" value="DUF3615"/>
</dbReference>
<proteinExistence type="predicted"/>
<feature type="domain" description="PIR2-like helical" evidence="2">
    <location>
        <begin position="231"/>
        <end position="341"/>
    </location>
</feature>
<gene>
    <name evidence="3" type="primary">gb00436</name>
    <name evidence="3" type="ORF">PR202_gb00436</name>
</gene>
<reference evidence="3" key="1">
    <citation type="journal article" date="2018" name="DNA Res.">
        <title>Multiple hybrid de novo genome assembly of finger millet, an orphan allotetraploid crop.</title>
        <authorList>
            <person name="Hatakeyama M."/>
            <person name="Aluri S."/>
            <person name="Balachadran M.T."/>
            <person name="Sivarajan S.R."/>
            <person name="Patrignani A."/>
            <person name="Gruter S."/>
            <person name="Poveda L."/>
            <person name="Shimizu-Inatsugi R."/>
            <person name="Baeten J."/>
            <person name="Francoijs K.J."/>
            <person name="Nataraja K.N."/>
            <person name="Reddy Y.A.N."/>
            <person name="Phadnis S."/>
            <person name="Ravikumar R.L."/>
            <person name="Schlapbach R."/>
            <person name="Sreeman S.M."/>
            <person name="Shimizu K.K."/>
        </authorList>
    </citation>
    <scope>NUCLEOTIDE SEQUENCE</scope>
</reference>
<comment type="caution">
    <text evidence="3">The sequence shown here is derived from an EMBL/GenBank/DDBJ whole genome shotgun (WGS) entry which is preliminary data.</text>
</comment>
<dbReference type="EMBL" id="BQKI01000071">
    <property type="protein sequence ID" value="GJN13701.1"/>
    <property type="molecule type" value="Genomic_DNA"/>
</dbReference>
<evidence type="ECO:0000259" key="1">
    <source>
        <dbReference type="Pfam" id="PF12274"/>
    </source>
</evidence>
<dbReference type="Proteomes" id="UP001054889">
    <property type="component" value="Unassembled WGS sequence"/>
</dbReference>
<organism evidence="3 4">
    <name type="scientific">Eleusine coracana subsp. coracana</name>
    <dbReference type="NCBI Taxonomy" id="191504"/>
    <lineage>
        <taxon>Eukaryota</taxon>
        <taxon>Viridiplantae</taxon>
        <taxon>Streptophyta</taxon>
        <taxon>Embryophyta</taxon>
        <taxon>Tracheophyta</taxon>
        <taxon>Spermatophyta</taxon>
        <taxon>Magnoliopsida</taxon>
        <taxon>Liliopsida</taxon>
        <taxon>Poales</taxon>
        <taxon>Poaceae</taxon>
        <taxon>PACMAD clade</taxon>
        <taxon>Chloridoideae</taxon>
        <taxon>Cynodonteae</taxon>
        <taxon>Eleusininae</taxon>
        <taxon>Eleusine</taxon>
    </lineage>
</organism>
<keyword evidence="4" id="KW-1185">Reference proteome</keyword>
<evidence type="ECO:0000313" key="4">
    <source>
        <dbReference type="Proteomes" id="UP001054889"/>
    </source>
</evidence>
<dbReference type="AlphaFoldDB" id="A0AAV5DU58"/>
<sequence>MALVSSSDPNLRIYEPSFSTEYSSRKEEAAHRSHLLAKIHNAYCKALERLTTNSKHRRAEIEDLERRSLDGMVTFLTRFFSYLADCEAVRYLLLADADLLVATRIVVMDRRMKRFGSSELAVEEALRMALKCAALVSRHPHPDRLVGAWITISTHLDEVVSLLANVQRRSPSSSSSLDQLTALLAGPEPSVDDRRGDLLRSWKLATCRPPRPRNLPYQNTSTGLKRVLLDAVHGFYLQALARLPAGELHSRYQRSMLMAGHCYGPLDPVSNILLNTIWYDAACPPTVKLELGDMISTLVLHRIETRSMYGLVSFLCTRYHHLNFHQACRCLLDADANLLLADPNFDPEAAVAATAALRSEKRIRRLRSPWGTAIGFHKTLLTGRVDTEAKGPASTVIKAFTAAATAGWHPNPDDQANFLASCKQTLGSSDMVLLQGDGQLSSEDVKRLSRLLSPESACEKPLVLLPLQDLPLDIKEYVRTHARVSTKVKAALYAYALTPNGEPIYELHSICGFNNQVSGPVYCPEIDTYPPEKFCDTHVNFLATPKGSTHSHNNGTLILFFAEISNDDEDKARLCCPVSVPPPCAERVRCLYCDYSGIRIVHPSGENFNGREEEFENMVCKKDPYDEDFDPSLMPQYYTNENIISESSDIAEEVGKLEEDCMYSESYGCDEHSESDDYDTDMDYATDEYELI</sequence>
<protein>
    <submittedName>
        <fullName evidence="3">Uncharacterized protein</fullName>
    </submittedName>
</protein>
<dbReference type="PANTHER" id="PTHR33120:SF47">
    <property type="entry name" value="OS05G0571400 PROTEIN"/>
    <property type="match status" value="1"/>
</dbReference>